<dbReference type="Pfam" id="PF02752">
    <property type="entry name" value="Arrestin_C"/>
    <property type="match status" value="1"/>
</dbReference>
<dbReference type="GO" id="GO:0005829">
    <property type="term" value="C:cytosol"/>
    <property type="evidence" value="ECO:0007669"/>
    <property type="project" value="TreeGrafter"/>
</dbReference>
<evidence type="ECO:0000313" key="4">
    <source>
        <dbReference type="Proteomes" id="UP000017559"/>
    </source>
</evidence>
<feature type="compositionally biased region" description="Polar residues" evidence="1">
    <location>
        <begin position="1"/>
        <end position="17"/>
    </location>
</feature>
<dbReference type="PANTHER" id="PTHR11188">
    <property type="entry name" value="ARRESTIN DOMAIN CONTAINING PROTEIN"/>
    <property type="match status" value="1"/>
</dbReference>
<comment type="caution">
    <text evidence="3">The sequence shown here is derived from an EMBL/GenBank/DDBJ whole genome shotgun (WGS) entry which is preliminary data.</text>
</comment>
<evidence type="ECO:0000259" key="2">
    <source>
        <dbReference type="SMART" id="SM01017"/>
    </source>
</evidence>
<feature type="compositionally biased region" description="Polar residues" evidence="1">
    <location>
        <begin position="105"/>
        <end position="117"/>
    </location>
</feature>
<feature type="region of interest" description="Disordered" evidence="1">
    <location>
        <begin position="455"/>
        <end position="489"/>
    </location>
</feature>
<dbReference type="KEGG" id="mrr:Moror_13975"/>
<proteinExistence type="predicted"/>
<feature type="domain" description="Arrestin C-terminal-like" evidence="2">
    <location>
        <begin position="229"/>
        <end position="421"/>
    </location>
</feature>
<dbReference type="GO" id="GO:0005886">
    <property type="term" value="C:plasma membrane"/>
    <property type="evidence" value="ECO:0007669"/>
    <property type="project" value="TreeGrafter"/>
</dbReference>
<dbReference type="GO" id="GO:0030674">
    <property type="term" value="F:protein-macromolecule adaptor activity"/>
    <property type="evidence" value="ECO:0007669"/>
    <property type="project" value="TreeGrafter"/>
</dbReference>
<dbReference type="Gene3D" id="2.60.40.640">
    <property type="match status" value="1"/>
</dbReference>
<feature type="compositionally biased region" description="Polar residues" evidence="1">
    <location>
        <begin position="459"/>
        <end position="481"/>
    </location>
</feature>
<dbReference type="OrthoDB" id="2238745at2759"/>
<evidence type="ECO:0000256" key="1">
    <source>
        <dbReference type="SAM" id="MobiDB-lite"/>
    </source>
</evidence>
<accession>V2XQY8</accession>
<dbReference type="GO" id="GO:0070086">
    <property type="term" value="P:ubiquitin-dependent endocytosis"/>
    <property type="evidence" value="ECO:0007669"/>
    <property type="project" value="TreeGrafter"/>
</dbReference>
<dbReference type="InterPro" id="IPR014752">
    <property type="entry name" value="Arrestin-like_C"/>
</dbReference>
<dbReference type="SMART" id="SM01017">
    <property type="entry name" value="Arrestin_C"/>
    <property type="match status" value="1"/>
</dbReference>
<dbReference type="HOGENOM" id="CLU_481536_0_0_1"/>
<dbReference type="PANTHER" id="PTHR11188:SF17">
    <property type="entry name" value="FI21816P1"/>
    <property type="match status" value="1"/>
</dbReference>
<reference evidence="3 4" key="1">
    <citation type="journal article" date="2014" name="BMC Genomics">
        <title>Genome and secretome analysis of the hemibiotrophic fungal pathogen, Moniliophthora roreri, which causes frosty pod rot disease of cacao: mechanisms of the biotrophic and necrotrophic phases.</title>
        <authorList>
            <person name="Meinhardt L.W."/>
            <person name="Costa G.G.L."/>
            <person name="Thomazella D.P.T."/>
            <person name="Teixeira P.J.P.L."/>
            <person name="Carazzolle M.F."/>
            <person name="Schuster S.C."/>
            <person name="Carlson J.E."/>
            <person name="Guiltinan M.J."/>
            <person name="Mieczkowski P."/>
            <person name="Farmer A."/>
            <person name="Ramaraj T."/>
            <person name="Crozier J."/>
            <person name="Davis R.E."/>
            <person name="Shao J."/>
            <person name="Melnick R.L."/>
            <person name="Pereira G.A.G."/>
            <person name="Bailey B.A."/>
        </authorList>
    </citation>
    <scope>NUCLEOTIDE SEQUENCE [LARGE SCALE GENOMIC DNA]</scope>
    <source>
        <strain evidence="3 4">MCA 2997</strain>
    </source>
</reference>
<dbReference type="Proteomes" id="UP000017559">
    <property type="component" value="Unassembled WGS sequence"/>
</dbReference>
<feature type="region of interest" description="Disordered" evidence="1">
    <location>
        <begin position="1"/>
        <end position="127"/>
    </location>
</feature>
<dbReference type="AlphaFoldDB" id="V2XQY8"/>
<dbReference type="EMBL" id="AWSO01000117">
    <property type="protein sequence ID" value="ESK94970.1"/>
    <property type="molecule type" value="Genomic_DNA"/>
</dbReference>
<feature type="compositionally biased region" description="Low complexity" evidence="1">
    <location>
        <begin position="42"/>
        <end position="59"/>
    </location>
</feature>
<gene>
    <name evidence="3" type="ORF">Moror_13975</name>
</gene>
<organism evidence="3 4">
    <name type="scientific">Moniliophthora roreri (strain MCA 2997)</name>
    <name type="common">Cocoa frosty pod rot fungus</name>
    <name type="synonym">Crinipellis roreri</name>
    <dbReference type="NCBI Taxonomy" id="1381753"/>
    <lineage>
        <taxon>Eukaryota</taxon>
        <taxon>Fungi</taxon>
        <taxon>Dikarya</taxon>
        <taxon>Basidiomycota</taxon>
        <taxon>Agaricomycotina</taxon>
        <taxon>Agaricomycetes</taxon>
        <taxon>Agaricomycetidae</taxon>
        <taxon>Agaricales</taxon>
        <taxon>Marasmiineae</taxon>
        <taxon>Marasmiaceae</taxon>
        <taxon>Moniliophthora</taxon>
    </lineage>
</organism>
<dbReference type="InterPro" id="IPR050357">
    <property type="entry name" value="Arrestin_domain-protein"/>
</dbReference>
<sequence length="566" mass="63110">MTQLGLHSEPSFYNSNRRPYHRRSTSNPVSIDPDLEDVPEVTTTPHTSPHSSPNPNYTTLLEPPPYSHDSQYAPNNSETRSEQAEGARLAPVRPHSVSRDDTHSQHGNSRASGSPSGQAEEYRGREKKKKRFSFSAIFNAIRGKRDGWREFKRGTYTYPISFVVPGHAPPTLDCPNGNVAWKIKGTVVRAGTFSSNIITTHPVLVIATPSPSLSSPSADEELVVVERSWEDQLHYLLSISGRSFHIGGRIPISFCLVPLREVKIHRVSVVLEEKIEYWTNFKRVARADPIVPYQLITVRQAPQEAGSDTPDHILPLHSSSLQVLQDSPLASVLDKREINEDNAVAFAGAGPWKWDVEIDLPGTCRSLHSSCKNRRSNMRVEHLLKCVLRVERGGDRPNVKKKRKLFDIVIQTPVTIVDCRCSPEWTALPYYDTIFPEPGISHPCPCVERKLAEVEKRTSTVPRNRMSNDYSKRSSLATGERTTSEKRASTISAISASSFKRLSSISSSQSAEVTRDTALQETMAALLRNETSNSATDTLALRNLQFERLVSGRENAEGERVPAYEG</sequence>
<feature type="compositionally biased region" description="Polar residues" evidence="1">
    <location>
        <begin position="68"/>
        <end position="78"/>
    </location>
</feature>
<name>V2XQY8_MONRO</name>
<evidence type="ECO:0000313" key="3">
    <source>
        <dbReference type="EMBL" id="ESK94970.1"/>
    </source>
</evidence>
<protein>
    <submittedName>
        <fullName evidence="3">Cyclin binding protein</fullName>
    </submittedName>
</protein>
<keyword evidence="4" id="KW-1185">Reference proteome</keyword>
<dbReference type="STRING" id="1381753.V2XQY8"/>
<dbReference type="InterPro" id="IPR011022">
    <property type="entry name" value="Arrestin_C-like"/>
</dbReference>
<dbReference type="GO" id="GO:0031625">
    <property type="term" value="F:ubiquitin protein ligase binding"/>
    <property type="evidence" value="ECO:0007669"/>
    <property type="project" value="TreeGrafter"/>
</dbReference>